<dbReference type="Pfam" id="PF01261">
    <property type="entry name" value="AP_endonuc_2"/>
    <property type="match status" value="1"/>
</dbReference>
<dbReference type="AlphaFoldDB" id="A0A1T5EEL3"/>
<dbReference type="InterPro" id="IPR050312">
    <property type="entry name" value="IolE/XylAMocC-like"/>
</dbReference>
<proteinExistence type="predicted"/>
<keyword evidence="1" id="KW-0732">Signal</keyword>
<protein>
    <submittedName>
        <fullName evidence="3">Sugar phosphate isomerase/epimerase</fullName>
    </submittedName>
</protein>
<dbReference type="GO" id="GO:0016853">
    <property type="term" value="F:isomerase activity"/>
    <property type="evidence" value="ECO:0007669"/>
    <property type="project" value="UniProtKB-KW"/>
</dbReference>
<dbReference type="PANTHER" id="PTHR12110:SF41">
    <property type="entry name" value="INOSOSE DEHYDRATASE"/>
    <property type="match status" value="1"/>
</dbReference>
<organism evidence="3 4">
    <name type="scientific">Dyadobacter psychrophilus</name>
    <dbReference type="NCBI Taxonomy" id="651661"/>
    <lineage>
        <taxon>Bacteria</taxon>
        <taxon>Pseudomonadati</taxon>
        <taxon>Bacteroidota</taxon>
        <taxon>Cytophagia</taxon>
        <taxon>Cytophagales</taxon>
        <taxon>Spirosomataceae</taxon>
        <taxon>Dyadobacter</taxon>
    </lineage>
</organism>
<reference evidence="4" key="1">
    <citation type="submission" date="2017-02" db="EMBL/GenBank/DDBJ databases">
        <authorList>
            <person name="Varghese N."/>
            <person name="Submissions S."/>
        </authorList>
    </citation>
    <scope>NUCLEOTIDE SEQUENCE [LARGE SCALE GENOMIC DNA]</scope>
    <source>
        <strain evidence="4">DSM 22270</strain>
    </source>
</reference>
<evidence type="ECO:0000256" key="1">
    <source>
        <dbReference type="SAM" id="SignalP"/>
    </source>
</evidence>
<dbReference type="Proteomes" id="UP000190897">
    <property type="component" value="Unassembled WGS sequence"/>
</dbReference>
<dbReference type="RefSeq" id="WP_082214861.1">
    <property type="nucleotide sequence ID" value="NZ_FUZA01000002.1"/>
</dbReference>
<dbReference type="PANTHER" id="PTHR12110">
    <property type="entry name" value="HYDROXYPYRUVATE ISOMERASE"/>
    <property type="match status" value="1"/>
</dbReference>
<evidence type="ECO:0000313" key="3">
    <source>
        <dbReference type="EMBL" id="SKB82289.1"/>
    </source>
</evidence>
<accession>A0A1T5EEL3</accession>
<keyword evidence="3" id="KW-0413">Isomerase</keyword>
<feature type="signal peptide" evidence="1">
    <location>
        <begin position="1"/>
        <end position="22"/>
    </location>
</feature>
<dbReference type="SUPFAM" id="SSF51658">
    <property type="entry name" value="Xylose isomerase-like"/>
    <property type="match status" value="1"/>
</dbReference>
<sequence>MKIKKILIASFVFALGVNPLFAQKTKPLFPETPGMVSYTFRKSLAKDPAATLDTLQKLGIKDMEFSSLFGKTAAELRKLLDERGMKCSSFGVQYPDALDKTKEVGENAKALGAKFVRVAWIPHKGPFTLEMAEKTVADFNKIGKQLKDEFGLTFCYHNHGYEFEKHEDGTLMDYIIQKTDPKYVSFEIDLLWTFFPGADPAALISKYPKRFKLMHMKDLKKGVAGNMSGGTPVENDVALGTGQLDIPAILKAAKKSSIEHYYIEDESPSYATQVPQTMAYLKSLTY</sequence>
<feature type="chain" id="PRO_5012549733" evidence="1">
    <location>
        <begin position="23"/>
        <end position="286"/>
    </location>
</feature>
<gene>
    <name evidence="3" type="ORF">SAMN05660293_02375</name>
</gene>
<dbReference type="STRING" id="651661.SAMN05660293_02375"/>
<dbReference type="InterPro" id="IPR036237">
    <property type="entry name" value="Xyl_isomerase-like_sf"/>
</dbReference>
<dbReference type="Gene3D" id="3.20.20.150">
    <property type="entry name" value="Divalent-metal-dependent TIM barrel enzymes"/>
    <property type="match status" value="1"/>
</dbReference>
<keyword evidence="4" id="KW-1185">Reference proteome</keyword>
<dbReference type="InterPro" id="IPR013022">
    <property type="entry name" value="Xyl_isomerase-like_TIM-brl"/>
</dbReference>
<evidence type="ECO:0000259" key="2">
    <source>
        <dbReference type="Pfam" id="PF01261"/>
    </source>
</evidence>
<evidence type="ECO:0000313" key="4">
    <source>
        <dbReference type="Proteomes" id="UP000190897"/>
    </source>
</evidence>
<feature type="domain" description="Xylose isomerase-like TIM barrel" evidence="2">
    <location>
        <begin position="54"/>
        <end position="283"/>
    </location>
</feature>
<dbReference type="OrthoDB" id="9798407at2"/>
<dbReference type="EMBL" id="FUZA01000002">
    <property type="protein sequence ID" value="SKB82289.1"/>
    <property type="molecule type" value="Genomic_DNA"/>
</dbReference>
<name>A0A1T5EEL3_9BACT</name>